<keyword evidence="3" id="KW-0496">Mitochondrion</keyword>
<evidence type="ECO:0000313" key="3">
    <source>
        <dbReference type="EMBL" id="QDP17862.1"/>
    </source>
</evidence>
<proteinExistence type="predicted"/>
<organism evidence="3">
    <name type="scientific">Parachtes riberai</name>
    <dbReference type="NCBI Taxonomy" id="2593099"/>
    <lineage>
        <taxon>Eukaryota</taxon>
        <taxon>Metazoa</taxon>
        <taxon>Ecdysozoa</taxon>
        <taxon>Arthropoda</taxon>
        <taxon>Chelicerata</taxon>
        <taxon>Arachnida</taxon>
        <taxon>Araneae</taxon>
        <taxon>Araneomorphae</taxon>
        <taxon>Haplogynae</taxon>
        <taxon>Dysderoidea</taxon>
        <taxon>Dysderidae</taxon>
        <taxon>Parachtes</taxon>
    </lineage>
</organism>
<evidence type="ECO:0000256" key="2">
    <source>
        <dbReference type="SAM" id="SignalP"/>
    </source>
</evidence>
<evidence type="ECO:0000256" key="1">
    <source>
        <dbReference type="SAM" id="Phobius"/>
    </source>
</evidence>
<sequence length="144" mass="16352">MVLILFGLLFLLSNHAMSSMLCIIGVVLLYFYMVYINSSSVWFGLVMVLVMLSGVLVVFTYMVSLIPNDKFEFFGVIVSMVIMMFMYIVMENVLVCGFDISFLSTSLWEMDFSLYLVFGLGFLLMIMLFVIEVVGSFLGALRVE</sequence>
<name>A0A516IM71_9ARAC</name>
<feature type="transmembrane region" description="Helical" evidence="1">
    <location>
        <begin position="115"/>
        <end position="141"/>
    </location>
</feature>
<gene>
    <name evidence="3" type="primary">nad6</name>
</gene>
<keyword evidence="1" id="KW-0812">Transmembrane</keyword>
<feature type="transmembrane region" description="Helical" evidence="1">
    <location>
        <begin position="42"/>
        <end position="66"/>
    </location>
</feature>
<geneLocation type="mitochondrion" evidence="3"/>
<feature type="signal peptide" evidence="2">
    <location>
        <begin position="1"/>
        <end position="18"/>
    </location>
</feature>
<keyword evidence="1" id="KW-0472">Membrane</keyword>
<feature type="transmembrane region" description="Helical" evidence="1">
    <location>
        <begin position="73"/>
        <end position="95"/>
    </location>
</feature>
<keyword evidence="1" id="KW-1133">Transmembrane helix</keyword>
<feature type="chain" id="PRO_5021800537" evidence="2">
    <location>
        <begin position="19"/>
        <end position="144"/>
    </location>
</feature>
<keyword evidence="2" id="KW-0732">Signal</keyword>
<reference evidence="3" key="1">
    <citation type="journal article" date="2019" name="BMC Genomics">
        <title>Arm-less mitochondrial tRNAs conserved for over 30 millions of years in spiders.</title>
        <authorList>
            <person name="Pons J."/>
            <person name="Bover P."/>
            <person name="Bidegaray-Batista L."/>
            <person name="Arnedo M."/>
        </authorList>
    </citation>
    <scope>NUCLEOTIDE SEQUENCE</scope>
    <source>
        <strain evidence="3">L105</strain>
    </source>
</reference>
<dbReference type="EMBL" id="MN052919">
    <property type="protein sequence ID" value="QDP17862.1"/>
    <property type="molecule type" value="Genomic_DNA"/>
</dbReference>
<protein>
    <submittedName>
        <fullName evidence="3">NADH dehydrogenase subunit 6</fullName>
    </submittedName>
</protein>
<dbReference type="AlphaFoldDB" id="A0A516IM71"/>
<accession>A0A516IM71</accession>